<dbReference type="GO" id="GO:0005524">
    <property type="term" value="F:ATP binding"/>
    <property type="evidence" value="ECO:0007669"/>
    <property type="project" value="UniProtKB-KW"/>
</dbReference>
<gene>
    <name evidence="17" type="ORF">A1OK_00660</name>
</gene>
<dbReference type="PANTHER" id="PTHR45339:SF1">
    <property type="entry name" value="HYBRID SIGNAL TRANSDUCTION HISTIDINE KINASE J"/>
    <property type="match status" value="1"/>
</dbReference>
<evidence type="ECO:0000256" key="6">
    <source>
        <dbReference type="ARBA" id="ARBA00022777"/>
    </source>
</evidence>
<feature type="transmembrane region" description="Helical" evidence="12">
    <location>
        <begin position="124"/>
        <end position="146"/>
    </location>
</feature>
<dbReference type="Gene3D" id="3.30.450.20">
    <property type="entry name" value="PAS domain"/>
    <property type="match status" value="2"/>
</dbReference>
<dbReference type="EMBL" id="AJWN02000002">
    <property type="protein sequence ID" value="OEE64462.1"/>
    <property type="molecule type" value="Genomic_DNA"/>
</dbReference>
<evidence type="ECO:0000259" key="14">
    <source>
        <dbReference type="PROSITE" id="PS50110"/>
    </source>
</evidence>
<dbReference type="SUPFAM" id="SSF55785">
    <property type="entry name" value="PYP-like sensor domain (PAS domain)"/>
    <property type="match status" value="2"/>
</dbReference>
<dbReference type="PROSITE" id="PS50110">
    <property type="entry name" value="RESPONSE_REGULATORY"/>
    <property type="match status" value="1"/>
</dbReference>
<comment type="function">
    <text evidence="9">Putative oxygen sensor; modulates the activity of FixJ, a transcriptional activator of nitrogen fixation fixK gene. FixL probably acts as a kinase that phosphorylates FixJ.</text>
</comment>
<dbReference type="InterPro" id="IPR013767">
    <property type="entry name" value="PAS_fold"/>
</dbReference>
<evidence type="ECO:0000256" key="4">
    <source>
        <dbReference type="ARBA" id="ARBA00022679"/>
    </source>
</evidence>
<dbReference type="InterPro" id="IPR001610">
    <property type="entry name" value="PAC"/>
</dbReference>
<dbReference type="Gene3D" id="1.10.287.130">
    <property type="match status" value="1"/>
</dbReference>
<feature type="domain" description="PAS" evidence="15">
    <location>
        <begin position="270"/>
        <end position="340"/>
    </location>
</feature>
<dbReference type="Pfam" id="PF00072">
    <property type="entry name" value="Response_reg"/>
    <property type="match status" value="1"/>
</dbReference>
<dbReference type="Gene3D" id="3.30.565.10">
    <property type="entry name" value="Histidine kinase-like ATPase, C-terminal domain"/>
    <property type="match status" value="1"/>
</dbReference>
<dbReference type="InterPro" id="IPR036097">
    <property type="entry name" value="HisK_dim/P_sf"/>
</dbReference>
<evidence type="ECO:0000256" key="3">
    <source>
        <dbReference type="ARBA" id="ARBA00022553"/>
    </source>
</evidence>
<evidence type="ECO:0000256" key="9">
    <source>
        <dbReference type="ARBA" id="ARBA00059827"/>
    </source>
</evidence>
<dbReference type="InterPro" id="IPR000700">
    <property type="entry name" value="PAS-assoc_C"/>
</dbReference>
<dbReference type="GO" id="GO:0000155">
    <property type="term" value="F:phosphorelay sensor kinase activity"/>
    <property type="evidence" value="ECO:0007669"/>
    <property type="project" value="InterPro"/>
</dbReference>
<feature type="modified residue" description="4-aspartylphosphate" evidence="11">
    <location>
        <position position="819"/>
    </location>
</feature>
<evidence type="ECO:0000256" key="5">
    <source>
        <dbReference type="ARBA" id="ARBA00022741"/>
    </source>
</evidence>
<evidence type="ECO:0000256" key="11">
    <source>
        <dbReference type="PROSITE-ProRule" id="PRU00169"/>
    </source>
</evidence>
<feature type="domain" description="PAS" evidence="15">
    <location>
        <begin position="425"/>
        <end position="475"/>
    </location>
</feature>
<dbReference type="InterPro" id="IPR000014">
    <property type="entry name" value="PAS"/>
</dbReference>
<dbReference type="PROSITE" id="PS50109">
    <property type="entry name" value="HIS_KIN"/>
    <property type="match status" value="1"/>
</dbReference>
<keyword evidence="12" id="KW-1133">Transmembrane helix</keyword>
<dbReference type="InterPro" id="IPR005467">
    <property type="entry name" value="His_kinase_dom"/>
</dbReference>
<feature type="domain" description="Histidine kinase" evidence="13">
    <location>
        <begin position="547"/>
        <end position="750"/>
    </location>
</feature>
<dbReference type="InterPro" id="IPR001789">
    <property type="entry name" value="Sig_transdc_resp-reg_receiver"/>
</dbReference>
<keyword evidence="18" id="KW-1185">Reference proteome</keyword>
<dbReference type="CDD" id="cd00082">
    <property type="entry name" value="HisKA"/>
    <property type="match status" value="1"/>
</dbReference>
<dbReference type="RefSeq" id="WP_016961975.1">
    <property type="nucleotide sequence ID" value="NZ_AJWN02000002.1"/>
</dbReference>
<dbReference type="PANTHER" id="PTHR45339">
    <property type="entry name" value="HYBRID SIGNAL TRANSDUCTION HISTIDINE KINASE J"/>
    <property type="match status" value="1"/>
</dbReference>
<evidence type="ECO:0000313" key="17">
    <source>
        <dbReference type="EMBL" id="OEE64462.1"/>
    </source>
</evidence>
<dbReference type="PROSITE" id="PS50112">
    <property type="entry name" value="PAS"/>
    <property type="match status" value="2"/>
</dbReference>
<dbReference type="Gene3D" id="3.40.50.2300">
    <property type="match status" value="1"/>
</dbReference>
<keyword evidence="12" id="KW-0472">Membrane</keyword>
<name>A0A1E5CH41_9GAMM</name>
<evidence type="ECO:0000313" key="18">
    <source>
        <dbReference type="Proteomes" id="UP000095039"/>
    </source>
</evidence>
<feature type="transmembrane region" description="Helical" evidence="12">
    <location>
        <begin position="28"/>
        <end position="46"/>
    </location>
</feature>
<keyword evidence="3 11" id="KW-0597">Phosphoprotein</keyword>
<protein>
    <recommendedName>
        <fullName evidence="10">Sensor protein FixL</fullName>
        <ecNumber evidence="2">2.7.13.3</ecNumber>
    </recommendedName>
</protein>
<dbReference type="InterPro" id="IPR011006">
    <property type="entry name" value="CheY-like_superfamily"/>
</dbReference>
<dbReference type="Proteomes" id="UP000095039">
    <property type="component" value="Unassembled WGS sequence"/>
</dbReference>
<dbReference type="AlphaFoldDB" id="A0A1E5CH41"/>
<evidence type="ECO:0000259" key="15">
    <source>
        <dbReference type="PROSITE" id="PS50112"/>
    </source>
</evidence>
<dbReference type="InterPro" id="IPR035965">
    <property type="entry name" value="PAS-like_dom_sf"/>
</dbReference>
<evidence type="ECO:0000259" key="13">
    <source>
        <dbReference type="PROSITE" id="PS50109"/>
    </source>
</evidence>
<dbReference type="InterPro" id="IPR003661">
    <property type="entry name" value="HisK_dim/P_dom"/>
</dbReference>
<accession>A0A1E5CH41</accession>
<evidence type="ECO:0000256" key="8">
    <source>
        <dbReference type="ARBA" id="ARBA00023012"/>
    </source>
</evidence>
<evidence type="ECO:0000256" key="2">
    <source>
        <dbReference type="ARBA" id="ARBA00012438"/>
    </source>
</evidence>
<evidence type="ECO:0000256" key="12">
    <source>
        <dbReference type="SAM" id="Phobius"/>
    </source>
</evidence>
<organism evidence="17 18">
    <name type="scientific">Enterovibrio norvegicus FF-454</name>
    <dbReference type="NCBI Taxonomy" id="1185651"/>
    <lineage>
        <taxon>Bacteria</taxon>
        <taxon>Pseudomonadati</taxon>
        <taxon>Pseudomonadota</taxon>
        <taxon>Gammaproteobacteria</taxon>
        <taxon>Vibrionales</taxon>
        <taxon>Vibrionaceae</taxon>
        <taxon>Enterovibrio</taxon>
    </lineage>
</organism>
<feature type="transmembrane region" description="Helical" evidence="12">
    <location>
        <begin position="58"/>
        <end position="80"/>
    </location>
</feature>
<feature type="domain" description="PAC" evidence="16">
    <location>
        <begin position="478"/>
        <end position="529"/>
    </location>
</feature>
<dbReference type="SMART" id="SM00388">
    <property type="entry name" value="HisKA"/>
    <property type="match status" value="1"/>
</dbReference>
<keyword evidence="4" id="KW-0808">Transferase</keyword>
<dbReference type="SUPFAM" id="SSF52172">
    <property type="entry name" value="CheY-like"/>
    <property type="match status" value="1"/>
</dbReference>
<keyword evidence="5" id="KW-0547">Nucleotide-binding</keyword>
<feature type="transmembrane region" description="Helical" evidence="12">
    <location>
        <begin position="92"/>
        <end position="112"/>
    </location>
</feature>
<dbReference type="SMART" id="SM00086">
    <property type="entry name" value="PAC"/>
    <property type="match status" value="2"/>
</dbReference>
<feature type="domain" description="PAC" evidence="16">
    <location>
        <begin position="347"/>
        <end position="398"/>
    </location>
</feature>
<dbReference type="Pfam" id="PF08447">
    <property type="entry name" value="PAS_3"/>
    <property type="match status" value="1"/>
</dbReference>
<dbReference type="NCBIfam" id="TIGR00229">
    <property type="entry name" value="sensory_box"/>
    <property type="match status" value="2"/>
</dbReference>
<keyword evidence="7" id="KW-0067">ATP-binding</keyword>
<keyword evidence="6 17" id="KW-0418">Kinase</keyword>
<dbReference type="InterPro" id="IPR013655">
    <property type="entry name" value="PAS_fold_3"/>
</dbReference>
<dbReference type="Pfam" id="PF00512">
    <property type="entry name" value="HisKA"/>
    <property type="match status" value="1"/>
</dbReference>
<dbReference type="SMART" id="SM00091">
    <property type="entry name" value="PAS"/>
    <property type="match status" value="2"/>
</dbReference>
<comment type="catalytic activity">
    <reaction evidence="1">
        <text>ATP + protein L-histidine = ADP + protein N-phospho-L-histidine.</text>
        <dbReference type="EC" id="2.7.13.3"/>
    </reaction>
</comment>
<dbReference type="FunFam" id="3.30.450.20:FF:000060">
    <property type="entry name" value="Sensor protein FixL"/>
    <property type="match status" value="1"/>
</dbReference>
<dbReference type="InterPro" id="IPR036890">
    <property type="entry name" value="HATPase_C_sf"/>
</dbReference>
<feature type="domain" description="Response regulatory" evidence="14">
    <location>
        <begin position="770"/>
        <end position="888"/>
    </location>
</feature>
<evidence type="ECO:0000256" key="7">
    <source>
        <dbReference type="ARBA" id="ARBA00022840"/>
    </source>
</evidence>
<reference evidence="17 18" key="1">
    <citation type="journal article" date="2012" name="Science">
        <title>Ecological populations of bacteria act as socially cohesive units of antibiotic production and resistance.</title>
        <authorList>
            <person name="Cordero O.X."/>
            <person name="Wildschutte H."/>
            <person name="Kirkup B."/>
            <person name="Proehl S."/>
            <person name="Ngo L."/>
            <person name="Hussain F."/>
            <person name="Le Roux F."/>
            <person name="Mincer T."/>
            <person name="Polz M.F."/>
        </authorList>
    </citation>
    <scope>NUCLEOTIDE SEQUENCE [LARGE SCALE GENOMIC DNA]</scope>
    <source>
        <strain evidence="17 18">FF-454</strain>
    </source>
</reference>
<dbReference type="CDD" id="cd00130">
    <property type="entry name" value="PAS"/>
    <property type="match status" value="2"/>
</dbReference>
<sequence length="1113" mass="124912">MSIIESLSLFFLPSVTYQPLPHSFTGPWVLLLASVATFITATLAFLHRPLQTKRVALIRFSPILVNALTLTVGMALLPIATVLSVSSFQDQGFLPLLFVLPLALTFFLNVTALRMIAFTFNPPLKIFIAAGLMTLSLIVQNILVYAGINGVAIAHFDLAVFTMALGVGALLIAFALWFRFSKQKNMLWERDISGALASGLCVTIALLVSAILSCEAILLSAQPNRIDALPFAVRDVLMILIFSFTFVVMFSQLANTLFDVKAKANRLGESEKKLDAILHTATEAIISLDGKGTITFFNQAAENVFGWHASDATGKNIRILVTDEHQHRHDMYIHNFLENRESGVVGSVREVMAKHKDGSVFPVRLAIGYHQDAAGHHEFVGVLSDISEQRHLAWALRENAKQYRSLVANLPCMAFREMTGATRHMVYISDAAKSITGYSASILTGENGVSHFIDRIHQEDTANYRKARELAARRNGKYDCEYRFISRDEEEKWFWEIGHSYRAEDGSTWIDGVIIDITDKREAEEEFEEKIRLAEKASQSKASFLANMSYEFRSPMNSILGLTEVLIDEENNPVHRHHLEVIRESGNSLLKLINDILDTSKLESQSLPLDIGDFSLVQLCRQIEFIARETVQARDLHVTLDYSDHLWEHYVGDSRRIKQLLQNMMRSALTKTDKGNVALHVLPTDNMVRFAVASYSLENAHSLSKNNEKSSQTLSATLVTQLIELMNGKLWFDGESIHGSVIYADLPIIPTQSNAGLNSEPIRYALPPLEVLVIDDVQRNQQELRDMLLRQGVKVLTYTDIDSAQDVIKTQPVDVVLFDAYLDEQHYPTPKILREWSKQSGIESLNVIAMKLVVDPTTDADWEEKGFDAVIEKPFRSDAIFEVLKNCCGSDENDNNVAILNRVEQEKEKDYFNDSWAFRHWPTSEILLSVVGEYRANYANLPQRIEQLLHEQPEVLERLLAEAIDGAHHIGFQRVEQELTRLLAYIEGGDMGKAESNVQALEACFVATFERALAYLGVRAEELDKDLELVKLTPDAFARKAELFISRLSEGQFDDGLYKELVPALAAFVAPSLLAQFVGAVENFELDEAYDLILTMMNEMPTSQHSGVQSYGV</sequence>
<comment type="caution">
    <text evidence="17">The sequence shown here is derived from an EMBL/GenBank/DDBJ whole genome shotgun (WGS) entry which is preliminary data.</text>
</comment>
<proteinExistence type="predicted"/>
<feature type="transmembrane region" description="Helical" evidence="12">
    <location>
        <begin position="158"/>
        <end position="180"/>
    </location>
</feature>
<keyword evidence="8" id="KW-0902">Two-component regulatory system</keyword>
<feature type="transmembrane region" description="Helical" evidence="12">
    <location>
        <begin position="238"/>
        <end position="258"/>
    </location>
</feature>
<dbReference type="SUPFAM" id="SSF47384">
    <property type="entry name" value="Homodimeric domain of signal transducing histidine kinase"/>
    <property type="match status" value="1"/>
</dbReference>
<dbReference type="SUPFAM" id="SSF55874">
    <property type="entry name" value="ATPase domain of HSP90 chaperone/DNA topoisomerase II/histidine kinase"/>
    <property type="match status" value="1"/>
</dbReference>
<dbReference type="Pfam" id="PF00989">
    <property type="entry name" value="PAS"/>
    <property type="match status" value="1"/>
</dbReference>
<dbReference type="EC" id="2.7.13.3" evidence="2"/>
<evidence type="ECO:0000256" key="10">
    <source>
        <dbReference type="ARBA" id="ARBA00070616"/>
    </source>
</evidence>
<dbReference type="PROSITE" id="PS50113">
    <property type="entry name" value="PAC"/>
    <property type="match status" value="2"/>
</dbReference>
<dbReference type="GO" id="GO:0006355">
    <property type="term" value="P:regulation of DNA-templated transcription"/>
    <property type="evidence" value="ECO:0007669"/>
    <property type="project" value="InterPro"/>
</dbReference>
<keyword evidence="12" id="KW-0812">Transmembrane</keyword>
<evidence type="ECO:0000256" key="1">
    <source>
        <dbReference type="ARBA" id="ARBA00000085"/>
    </source>
</evidence>
<evidence type="ECO:0000259" key="16">
    <source>
        <dbReference type="PROSITE" id="PS50113"/>
    </source>
</evidence>